<feature type="domain" description="Tyrosine-protein kinase G-rich" evidence="20">
    <location>
        <begin position="441"/>
        <end position="518"/>
    </location>
</feature>
<evidence type="ECO:0000256" key="11">
    <source>
        <dbReference type="ARBA" id="ARBA00022840"/>
    </source>
</evidence>
<evidence type="ECO:0000256" key="6">
    <source>
        <dbReference type="ARBA" id="ARBA00022519"/>
    </source>
</evidence>
<evidence type="ECO:0000256" key="16">
    <source>
        <dbReference type="SAM" id="Coils"/>
    </source>
</evidence>
<proteinExistence type="inferred from homology"/>
<gene>
    <name evidence="21" type="ORF">ACFSSE_12380</name>
</gene>
<dbReference type="Proteomes" id="UP001597546">
    <property type="component" value="Unassembled WGS sequence"/>
</dbReference>
<dbReference type="InterPro" id="IPR005702">
    <property type="entry name" value="Wzc-like_C"/>
</dbReference>
<dbReference type="RefSeq" id="WP_379040205.1">
    <property type="nucleotide sequence ID" value="NZ_JBHSKW010000001.1"/>
</dbReference>
<dbReference type="PANTHER" id="PTHR32309:SF13">
    <property type="entry name" value="FERRIC ENTEROBACTIN TRANSPORT PROTEIN FEPE"/>
    <property type="match status" value="1"/>
</dbReference>
<dbReference type="EMBL" id="JBHULV010000044">
    <property type="protein sequence ID" value="MFD2732499.1"/>
    <property type="molecule type" value="Genomic_DNA"/>
</dbReference>
<evidence type="ECO:0000256" key="13">
    <source>
        <dbReference type="ARBA" id="ARBA00023136"/>
    </source>
</evidence>
<keyword evidence="6" id="KW-0997">Cell inner membrane</keyword>
<name>A0ABW5TTS9_9SPHI</name>
<dbReference type="Pfam" id="PF13614">
    <property type="entry name" value="AAA_31"/>
    <property type="match status" value="1"/>
</dbReference>
<keyword evidence="8 17" id="KW-0812">Transmembrane</keyword>
<evidence type="ECO:0000256" key="1">
    <source>
        <dbReference type="ARBA" id="ARBA00004429"/>
    </source>
</evidence>
<keyword evidence="5" id="KW-1003">Cell membrane</keyword>
<evidence type="ECO:0000256" key="4">
    <source>
        <dbReference type="ARBA" id="ARBA00011903"/>
    </source>
</evidence>
<dbReference type="EC" id="2.7.10.2" evidence="4"/>
<dbReference type="Gene3D" id="3.40.50.300">
    <property type="entry name" value="P-loop containing nucleotide triphosphate hydrolases"/>
    <property type="match status" value="1"/>
</dbReference>
<evidence type="ECO:0000256" key="12">
    <source>
        <dbReference type="ARBA" id="ARBA00022989"/>
    </source>
</evidence>
<evidence type="ECO:0000256" key="17">
    <source>
        <dbReference type="SAM" id="Phobius"/>
    </source>
</evidence>
<dbReference type="InterPro" id="IPR027417">
    <property type="entry name" value="P-loop_NTPase"/>
</dbReference>
<feature type="coiled-coil region" evidence="16">
    <location>
        <begin position="275"/>
        <end position="302"/>
    </location>
</feature>
<evidence type="ECO:0000259" key="19">
    <source>
        <dbReference type="Pfam" id="PF13614"/>
    </source>
</evidence>
<dbReference type="Pfam" id="PF02706">
    <property type="entry name" value="Wzz"/>
    <property type="match status" value="1"/>
</dbReference>
<keyword evidence="11" id="KW-0067">ATP-binding</keyword>
<evidence type="ECO:0000256" key="3">
    <source>
        <dbReference type="ARBA" id="ARBA00008883"/>
    </source>
</evidence>
<keyword evidence="7" id="KW-0808">Transferase</keyword>
<keyword evidence="13 17" id="KW-0472">Membrane</keyword>
<keyword evidence="22" id="KW-1185">Reference proteome</keyword>
<accession>A0ABW5TTS9</accession>
<dbReference type="CDD" id="cd05387">
    <property type="entry name" value="BY-kinase"/>
    <property type="match status" value="1"/>
</dbReference>
<evidence type="ECO:0000256" key="9">
    <source>
        <dbReference type="ARBA" id="ARBA00022741"/>
    </source>
</evidence>
<comment type="subcellular location">
    <subcellularLocation>
        <location evidence="1">Cell inner membrane</location>
        <topology evidence="1">Multi-pass membrane protein</topology>
    </subcellularLocation>
</comment>
<comment type="catalytic activity">
    <reaction evidence="15">
        <text>L-tyrosyl-[protein] + ATP = O-phospho-L-tyrosyl-[protein] + ADP + H(+)</text>
        <dbReference type="Rhea" id="RHEA:10596"/>
        <dbReference type="Rhea" id="RHEA-COMP:10136"/>
        <dbReference type="Rhea" id="RHEA-COMP:20101"/>
        <dbReference type="ChEBI" id="CHEBI:15378"/>
        <dbReference type="ChEBI" id="CHEBI:30616"/>
        <dbReference type="ChEBI" id="CHEBI:46858"/>
        <dbReference type="ChEBI" id="CHEBI:61978"/>
        <dbReference type="ChEBI" id="CHEBI:456216"/>
        <dbReference type="EC" id="2.7.10.2"/>
    </reaction>
</comment>
<dbReference type="InterPro" id="IPR050445">
    <property type="entry name" value="Bact_polysacc_biosynth/exp"/>
</dbReference>
<evidence type="ECO:0000256" key="10">
    <source>
        <dbReference type="ARBA" id="ARBA00022777"/>
    </source>
</evidence>
<evidence type="ECO:0000256" key="7">
    <source>
        <dbReference type="ARBA" id="ARBA00022679"/>
    </source>
</evidence>
<comment type="similarity">
    <text evidence="2">Belongs to the CpsD/CapB family.</text>
</comment>
<feature type="domain" description="Polysaccharide chain length determinant N-terminal" evidence="18">
    <location>
        <begin position="35"/>
        <end position="116"/>
    </location>
</feature>
<organism evidence="21 22">
    <name type="scientific">Pedobacter alpinus</name>
    <dbReference type="NCBI Taxonomy" id="1590643"/>
    <lineage>
        <taxon>Bacteria</taxon>
        <taxon>Pseudomonadati</taxon>
        <taxon>Bacteroidota</taxon>
        <taxon>Sphingobacteriia</taxon>
        <taxon>Sphingobacteriales</taxon>
        <taxon>Sphingobacteriaceae</taxon>
        <taxon>Pedobacter</taxon>
    </lineage>
</organism>
<reference evidence="22" key="1">
    <citation type="journal article" date="2019" name="Int. J. Syst. Evol. Microbiol.">
        <title>The Global Catalogue of Microorganisms (GCM) 10K type strain sequencing project: providing services to taxonomists for standard genome sequencing and annotation.</title>
        <authorList>
            <consortium name="The Broad Institute Genomics Platform"/>
            <consortium name="The Broad Institute Genome Sequencing Center for Infectious Disease"/>
            <person name="Wu L."/>
            <person name="Ma J."/>
        </authorList>
    </citation>
    <scope>NUCLEOTIDE SEQUENCE [LARGE SCALE GENOMIC DNA]</scope>
    <source>
        <strain evidence="22">KCTC 42456</strain>
    </source>
</reference>
<keyword evidence="16" id="KW-0175">Coiled coil</keyword>
<evidence type="ECO:0000259" key="18">
    <source>
        <dbReference type="Pfam" id="PF02706"/>
    </source>
</evidence>
<evidence type="ECO:0000256" key="5">
    <source>
        <dbReference type="ARBA" id="ARBA00022475"/>
    </source>
</evidence>
<sequence>MFNTTPKNDYPIVRAYSQDDSFKPREVLMKYLFHWPLFFISLTMCIALAAVYLKITQPVYEIKASLLIKDDNNLENNRRSGNALQELDLTSPNKAVDTEMEVLKSRSLITTLVSDLQLWIDYQSDKKIGKENLFGKSPVKINFSRTDEKIESKKILVYIKNDKTFFITEKADIAVEYQFDKEITSSIGTFVIEKTPFYKDYVGKAIVISFKDFERTVSDYQKGIEIALLNKKSPTVGLTLTDATRERGKSVLNYLITIYNKATFAEKNRVTASTLNFIDSRLATISKELSEVEKESEQFKSSRRLTDITSESRIFLENAQANDTKLNDVKVKLNVIEGIEEYISSNSLYKKVPSTLGIDDPGLNGMIAKLNELETNKARLLSTTPENNPIFNPINSQIADLKTAIKINISTIKLTLENTKAKLEIFEEGFKADISKIPGEEREYIAIKRQQNVKQDLFLYLLKKKEEISLSYASTLADARVIDAAYAGPVKWPNKILVLVIALLAGLGLPLGLLIARSLFNDKVKDSAIVNRETVLPVIAEIRQISTDKPIIINNPYFNGIIEEFRYLRTKILDLHSKTEQGRITLLTSNVTGEGKSFIASNLALSLAKSGRRVALLDLDLRRNYLASFFSIASDEPGVIQFLEGEIALESLVKKSEMHYGLDVIPSGFSSENLASELIEKVELEILMNRLKQNYDDIVIYAPPIRLAADALILAKFNPLLLFVVRCNRTKIGYLKFINSLQKSFTQTGIVINSAKPEEGINNYGNSYYQNKGYNKPNIGFKRKFFAFFKRF</sequence>
<feature type="domain" description="AAA" evidence="19">
    <location>
        <begin position="590"/>
        <end position="722"/>
    </location>
</feature>
<dbReference type="InterPro" id="IPR003856">
    <property type="entry name" value="LPS_length_determ_N"/>
</dbReference>
<evidence type="ECO:0000256" key="2">
    <source>
        <dbReference type="ARBA" id="ARBA00007316"/>
    </source>
</evidence>
<keyword evidence="10" id="KW-0418">Kinase</keyword>
<keyword evidence="12 17" id="KW-1133">Transmembrane helix</keyword>
<evidence type="ECO:0000259" key="20">
    <source>
        <dbReference type="Pfam" id="PF13807"/>
    </source>
</evidence>
<evidence type="ECO:0000256" key="8">
    <source>
        <dbReference type="ARBA" id="ARBA00022692"/>
    </source>
</evidence>
<protein>
    <recommendedName>
        <fullName evidence="4">non-specific protein-tyrosine kinase</fullName>
        <ecNumber evidence="4">2.7.10.2</ecNumber>
    </recommendedName>
</protein>
<comment type="similarity">
    <text evidence="3">Belongs to the etk/wzc family.</text>
</comment>
<feature type="transmembrane region" description="Helical" evidence="17">
    <location>
        <begin position="496"/>
        <end position="516"/>
    </location>
</feature>
<dbReference type="PANTHER" id="PTHR32309">
    <property type="entry name" value="TYROSINE-PROTEIN KINASE"/>
    <property type="match status" value="1"/>
</dbReference>
<evidence type="ECO:0000256" key="15">
    <source>
        <dbReference type="ARBA" id="ARBA00051245"/>
    </source>
</evidence>
<evidence type="ECO:0000313" key="21">
    <source>
        <dbReference type="EMBL" id="MFD2732499.1"/>
    </source>
</evidence>
<evidence type="ECO:0000256" key="14">
    <source>
        <dbReference type="ARBA" id="ARBA00023137"/>
    </source>
</evidence>
<dbReference type="InterPro" id="IPR025669">
    <property type="entry name" value="AAA_dom"/>
</dbReference>
<feature type="transmembrane region" description="Helical" evidence="17">
    <location>
        <begin position="32"/>
        <end position="53"/>
    </location>
</feature>
<dbReference type="SUPFAM" id="SSF52540">
    <property type="entry name" value="P-loop containing nucleoside triphosphate hydrolases"/>
    <property type="match status" value="1"/>
</dbReference>
<keyword evidence="14" id="KW-0829">Tyrosine-protein kinase</keyword>
<keyword evidence="9" id="KW-0547">Nucleotide-binding</keyword>
<dbReference type="Pfam" id="PF13807">
    <property type="entry name" value="GNVR"/>
    <property type="match status" value="1"/>
</dbReference>
<comment type="caution">
    <text evidence="21">The sequence shown here is derived from an EMBL/GenBank/DDBJ whole genome shotgun (WGS) entry which is preliminary data.</text>
</comment>
<evidence type="ECO:0000313" key="22">
    <source>
        <dbReference type="Proteomes" id="UP001597546"/>
    </source>
</evidence>
<dbReference type="InterPro" id="IPR032807">
    <property type="entry name" value="GNVR"/>
</dbReference>